<proteinExistence type="predicted"/>
<name>A0ABQ1U8H4_9BACT</name>
<evidence type="ECO:0000259" key="2">
    <source>
        <dbReference type="Pfam" id="PF01757"/>
    </source>
</evidence>
<dbReference type="PANTHER" id="PTHR23028">
    <property type="entry name" value="ACETYLTRANSFERASE"/>
    <property type="match status" value="1"/>
</dbReference>
<evidence type="ECO:0000313" key="3">
    <source>
        <dbReference type="EMBL" id="GGF11322.1"/>
    </source>
</evidence>
<feature type="transmembrane region" description="Helical" evidence="1">
    <location>
        <begin position="130"/>
        <end position="150"/>
    </location>
</feature>
<reference evidence="4" key="1">
    <citation type="journal article" date="2019" name="Int. J. Syst. Evol. Microbiol.">
        <title>The Global Catalogue of Microorganisms (GCM) 10K type strain sequencing project: providing services to taxonomists for standard genome sequencing and annotation.</title>
        <authorList>
            <consortium name="The Broad Institute Genomics Platform"/>
            <consortium name="The Broad Institute Genome Sequencing Center for Infectious Disease"/>
            <person name="Wu L."/>
            <person name="Ma J."/>
        </authorList>
    </citation>
    <scope>NUCLEOTIDE SEQUENCE [LARGE SCALE GENOMIC DNA]</scope>
    <source>
        <strain evidence="4">CGMCC 1.15197</strain>
    </source>
</reference>
<feature type="transmembrane region" description="Helical" evidence="1">
    <location>
        <begin position="75"/>
        <end position="95"/>
    </location>
</feature>
<dbReference type="InterPro" id="IPR050879">
    <property type="entry name" value="Acyltransferase_3"/>
</dbReference>
<keyword evidence="1" id="KW-1133">Transmembrane helix</keyword>
<dbReference type="Pfam" id="PF01757">
    <property type="entry name" value="Acyl_transf_3"/>
    <property type="match status" value="1"/>
</dbReference>
<dbReference type="InterPro" id="IPR002656">
    <property type="entry name" value="Acyl_transf_3_dom"/>
</dbReference>
<dbReference type="Proteomes" id="UP000632273">
    <property type="component" value="Unassembled WGS sequence"/>
</dbReference>
<keyword evidence="4" id="KW-1185">Reference proteome</keyword>
<feature type="transmembrane region" description="Helical" evidence="1">
    <location>
        <begin position="12"/>
        <end position="45"/>
    </location>
</feature>
<dbReference type="PANTHER" id="PTHR23028:SF53">
    <property type="entry name" value="ACYL_TRANSF_3 DOMAIN-CONTAINING PROTEIN"/>
    <property type="match status" value="1"/>
</dbReference>
<evidence type="ECO:0000313" key="4">
    <source>
        <dbReference type="Proteomes" id="UP000632273"/>
    </source>
</evidence>
<protein>
    <recommendedName>
        <fullName evidence="2">Acyltransferase 3 domain-containing protein</fullName>
    </recommendedName>
</protein>
<dbReference type="EMBL" id="BMHT01000004">
    <property type="protein sequence ID" value="GGF11322.1"/>
    <property type="molecule type" value="Genomic_DNA"/>
</dbReference>
<accession>A0ABQ1U8H4</accession>
<feature type="domain" description="Acyltransferase 3" evidence="2">
    <location>
        <begin position="10"/>
        <end position="320"/>
    </location>
</feature>
<feature type="transmembrane region" description="Helical" evidence="1">
    <location>
        <begin position="304"/>
        <end position="322"/>
    </location>
</feature>
<keyword evidence="1" id="KW-0812">Transmembrane</keyword>
<gene>
    <name evidence="3" type="ORF">GCM10011383_23160</name>
</gene>
<keyword evidence="1" id="KW-0472">Membrane</keyword>
<organism evidence="3 4">
    <name type="scientific">Hymenobacter cavernae</name>
    <dbReference type="NCBI Taxonomy" id="2044852"/>
    <lineage>
        <taxon>Bacteria</taxon>
        <taxon>Pseudomonadati</taxon>
        <taxon>Bacteroidota</taxon>
        <taxon>Cytophagia</taxon>
        <taxon>Cytophagales</taxon>
        <taxon>Hymenobacteraceae</taxon>
        <taxon>Hymenobacter</taxon>
    </lineage>
</organism>
<comment type="caution">
    <text evidence="3">The sequence shown here is derived from an EMBL/GenBank/DDBJ whole genome shotgun (WGS) entry which is preliminary data.</text>
</comment>
<evidence type="ECO:0000256" key="1">
    <source>
        <dbReference type="SAM" id="Phobius"/>
    </source>
</evidence>
<feature type="transmembrane region" description="Helical" evidence="1">
    <location>
        <begin position="209"/>
        <end position="229"/>
    </location>
</feature>
<feature type="transmembrane region" description="Helical" evidence="1">
    <location>
        <begin position="273"/>
        <end position="292"/>
    </location>
</feature>
<feature type="transmembrane region" description="Helical" evidence="1">
    <location>
        <begin position="157"/>
        <end position="174"/>
    </location>
</feature>
<feature type="transmembrane region" description="Helical" evidence="1">
    <location>
        <begin position="241"/>
        <end position="261"/>
    </location>
</feature>
<sequence>MPQIMLKPGLVRFILASIVVLFHVAKVVYLGTLAVYCFFILSGYWISLMYDLKYAKLNSPVQEFYTSRLYRLFPVYYLFIALTAVVTLIFDFDKVRLIADMPLVKQLAFWLSNITLLGYNQLMYKPIAPAWSLDIEVQFYILFPLVILLMGKRINRVVTLLGLALVAIIIETVFQNSFLHGTVLPYLVYFAIGISLNKDKIVFSRTTQLICNLLFVAVLLVHYLSPGLFQLVKDSETSYHLHFSQLASLLLVPLLAGSVRVKSNKLDRALGDMSYVLYLSHWVWFIPYNHYIQNLTTVQRLPYMAAYLVLTFAMAYLFYRYYDRPIEERRRRLAEQKELSRV</sequence>
<feature type="transmembrane region" description="Helical" evidence="1">
    <location>
        <begin position="180"/>
        <end position="197"/>
    </location>
</feature>